<dbReference type="GO" id="GO:0032259">
    <property type="term" value="P:methylation"/>
    <property type="evidence" value="ECO:0007669"/>
    <property type="project" value="UniProtKB-KW"/>
</dbReference>
<evidence type="ECO:0000256" key="2">
    <source>
        <dbReference type="ARBA" id="ARBA00005879"/>
    </source>
</evidence>
<dbReference type="Proteomes" id="UP000275394">
    <property type="component" value="Unassembled WGS sequence"/>
</dbReference>
<dbReference type="PANTHER" id="PTHR43467:SF2">
    <property type="entry name" value="COBALT-PRECORRIN-2 C(20)-METHYLTRANSFERASE"/>
    <property type="match status" value="1"/>
</dbReference>
<dbReference type="Gene3D" id="3.40.1010.10">
    <property type="entry name" value="Cobalt-precorrin-4 Transmethylase, Domain 1"/>
    <property type="match status" value="1"/>
</dbReference>
<keyword evidence="4 8" id="KW-0489">Methyltransferase</keyword>
<proteinExistence type="inferred from homology"/>
<dbReference type="PIRSF" id="PIRSF036427">
    <property type="entry name" value="Precrrn-2_mtase"/>
    <property type="match status" value="1"/>
</dbReference>
<dbReference type="InterPro" id="IPR014777">
    <property type="entry name" value="4pyrrole_Mease_sub1"/>
</dbReference>
<evidence type="ECO:0000256" key="3">
    <source>
        <dbReference type="ARBA" id="ARBA00022573"/>
    </source>
</evidence>
<comment type="caution">
    <text evidence="10">The sequence shown here is derived from an EMBL/GenBank/DDBJ whole genome shotgun (WGS) entry which is preliminary data.</text>
</comment>
<name>A0A3N2DZM9_9GAMM</name>
<comment type="pathway">
    <text evidence="1">Cofactor biosynthesis; adenosylcobalamin biosynthesis.</text>
</comment>
<dbReference type="InterPro" id="IPR003043">
    <property type="entry name" value="Uropor_MeTrfase_CS"/>
</dbReference>
<comment type="similarity">
    <text evidence="2 7 8">Belongs to the precorrin methyltransferase family.</text>
</comment>
<evidence type="ECO:0000256" key="8">
    <source>
        <dbReference type="RuleBase" id="RU003960"/>
    </source>
</evidence>
<dbReference type="EMBL" id="RKHR01000003">
    <property type="protein sequence ID" value="ROS04889.1"/>
    <property type="molecule type" value="Genomic_DNA"/>
</dbReference>
<evidence type="ECO:0000313" key="11">
    <source>
        <dbReference type="Proteomes" id="UP000275394"/>
    </source>
</evidence>
<dbReference type="Gene3D" id="3.30.950.10">
    <property type="entry name" value="Methyltransferase, Cobalt-precorrin-4 Transmethylase, Domain 2"/>
    <property type="match status" value="1"/>
</dbReference>
<dbReference type="CDD" id="cd11645">
    <property type="entry name" value="Precorrin_2_C20_MT"/>
    <property type="match status" value="1"/>
</dbReference>
<organism evidence="10 11">
    <name type="scientific">Sinobacterium caligoides</name>
    <dbReference type="NCBI Taxonomy" id="933926"/>
    <lineage>
        <taxon>Bacteria</taxon>
        <taxon>Pseudomonadati</taxon>
        <taxon>Pseudomonadota</taxon>
        <taxon>Gammaproteobacteria</taxon>
        <taxon>Cellvibrionales</taxon>
        <taxon>Spongiibacteraceae</taxon>
        <taxon>Sinobacterium</taxon>
    </lineage>
</organism>
<keyword evidence="5 8" id="KW-0808">Transferase</keyword>
<evidence type="ECO:0000313" key="10">
    <source>
        <dbReference type="EMBL" id="ROS04889.1"/>
    </source>
</evidence>
<dbReference type="InterPro" id="IPR012382">
    <property type="entry name" value="CobI/CbiL"/>
</dbReference>
<dbReference type="SUPFAM" id="SSF53790">
    <property type="entry name" value="Tetrapyrrole methylase"/>
    <property type="match status" value="1"/>
</dbReference>
<evidence type="ECO:0000256" key="4">
    <source>
        <dbReference type="ARBA" id="ARBA00022603"/>
    </source>
</evidence>
<dbReference type="UniPathway" id="UPA00148"/>
<dbReference type="AlphaFoldDB" id="A0A3N2DZM9"/>
<gene>
    <name evidence="10" type="ORF">EDC56_0405</name>
</gene>
<dbReference type="InterPro" id="IPR014776">
    <property type="entry name" value="4pyrrole_Mease_sub2"/>
</dbReference>
<dbReference type="RefSeq" id="WP_123710853.1">
    <property type="nucleotide sequence ID" value="NZ_RKHR01000003.1"/>
</dbReference>
<dbReference type="InterPro" id="IPR006364">
    <property type="entry name" value="CobI/CbiL/CobIJ_dom"/>
</dbReference>
<evidence type="ECO:0000259" key="9">
    <source>
        <dbReference type="Pfam" id="PF00590"/>
    </source>
</evidence>
<dbReference type="PROSITE" id="PS00840">
    <property type="entry name" value="SUMT_2"/>
    <property type="match status" value="1"/>
</dbReference>
<reference evidence="10 11" key="1">
    <citation type="submission" date="2018-11" db="EMBL/GenBank/DDBJ databases">
        <title>Genomic Encyclopedia of Type Strains, Phase IV (KMG-IV): sequencing the most valuable type-strain genomes for metagenomic binning, comparative biology and taxonomic classification.</title>
        <authorList>
            <person name="Goeker M."/>
        </authorList>
    </citation>
    <scope>NUCLEOTIDE SEQUENCE [LARGE SCALE GENOMIC DNA]</scope>
    <source>
        <strain evidence="10 11">DSM 100316</strain>
    </source>
</reference>
<sequence>MNKGCFIGVGVGPGDPELLTLKAVREILAADVIAYLSNTQGQSQAKQIACLAIKQLTAEVPELAVVMPMSNDRQAANEAYDRAAEEITGYLSRGKTVVFLCEGDPLFFGSFAYLLERLQIDFNCRVVPGISSVNASAAAFTHPLIEQQESLAIVSGRHSDARIEQALREHDSVVIMKAGRSRRRLLSLLTKTGRKHEARYGEYIGRDNQWLCSSVEELTDEAGPYFSLFIITREREEL</sequence>
<accession>A0A3N2DZM9</accession>
<keyword evidence="11" id="KW-1185">Reference proteome</keyword>
<evidence type="ECO:0000256" key="1">
    <source>
        <dbReference type="ARBA" id="ARBA00004953"/>
    </source>
</evidence>
<dbReference type="PANTHER" id="PTHR43467">
    <property type="entry name" value="COBALT-PRECORRIN-2 C(20)-METHYLTRANSFERASE"/>
    <property type="match status" value="1"/>
</dbReference>
<dbReference type="OrthoDB" id="9804789at2"/>
<evidence type="ECO:0000256" key="6">
    <source>
        <dbReference type="ARBA" id="ARBA00022691"/>
    </source>
</evidence>
<dbReference type="Pfam" id="PF00590">
    <property type="entry name" value="TP_methylase"/>
    <property type="match status" value="1"/>
</dbReference>
<evidence type="ECO:0000256" key="5">
    <source>
        <dbReference type="ARBA" id="ARBA00022679"/>
    </source>
</evidence>
<keyword evidence="3" id="KW-0169">Cobalamin biosynthesis</keyword>
<feature type="domain" description="Tetrapyrrole methylase" evidence="9">
    <location>
        <begin position="6"/>
        <end position="210"/>
    </location>
</feature>
<evidence type="ECO:0000256" key="7">
    <source>
        <dbReference type="PIRNR" id="PIRNR036427"/>
    </source>
</evidence>
<protein>
    <submittedName>
        <fullName evidence="10">Precorrin-2/cobalt-factor-2 C20-methyltransferase</fullName>
    </submittedName>
</protein>
<dbReference type="GO" id="GO:0009236">
    <property type="term" value="P:cobalamin biosynthetic process"/>
    <property type="evidence" value="ECO:0007669"/>
    <property type="project" value="UniProtKB-UniRule"/>
</dbReference>
<dbReference type="NCBIfam" id="TIGR01467">
    <property type="entry name" value="cobI_cbiL"/>
    <property type="match status" value="1"/>
</dbReference>
<dbReference type="InterPro" id="IPR035996">
    <property type="entry name" value="4pyrrol_Methylase_sf"/>
</dbReference>
<dbReference type="GO" id="GO:0030788">
    <property type="term" value="F:precorrin-2 C20-methyltransferase activity"/>
    <property type="evidence" value="ECO:0007669"/>
    <property type="project" value="InterPro"/>
</dbReference>
<keyword evidence="6" id="KW-0949">S-adenosyl-L-methionine</keyword>
<dbReference type="InterPro" id="IPR000878">
    <property type="entry name" value="4pyrrol_Mease"/>
</dbReference>